<name>A0ABW6QXF0_9NOCA</name>
<evidence type="ECO:0000313" key="2">
    <source>
        <dbReference type="Proteomes" id="UP001601948"/>
    </source>
</evidence>
<evidence type="ECO:0000313" key="1">
    <source>
        <dbReference type="EMBL" id="MFF3225819.1"/>
    </source>
</evidence>
<dbReference type="RefSeq" id="WP_387720579.1">
    <property type="nucleotide sequence ID" value="NZ_JBIAPI010000006.1"/>
</dbReference>
<keyword evidence="2" id="KW-1185">Reference proteome</keyword>
<gene>
    <name evidence="1" type="ORF">ACFYV7_23685</name>
</gene>
<reference evidence="1 2" key="1">
    <citation type="submission" date="2024-10" db="EMBL/GenBank/DDBJ databases">
        <title>The Natural Products Discovery Center: Release of the First 8490 Sequenced Strains for Exploring Actinobacteria Biosynthetic Diversity.</title>
        <authorList>
            <person name="Kalkreuter E."/>
            <person name="Kautsar S.A."/>
            <person name="Yang D."/>
            <person name="Bader C.D."/>
            <person name="Teijaro C.N."/>
            <person name="Fluegel L."/>
            <person name="Davis C.M."/>
            <person name="Simpson J.R."/>
            <person name="Lauterbach L."/>
            <person name="Steele A.D."/>
            <person name="Gui C."/>
            <person name="Meng S."/>
            <person name="Li G."/>
            <person name="Viehrig K."/>
            <person name="Ye F."/>
            <person name="Su P."/>
            <person name="Kiefer A.F."/>
            <person name="Nichols A."/>
            <person name="Cepeda A.J."/>
            <person name="Yan W."/>
            <person name="Fan B."/>
            <person name="Jiang Y."/>
            <person name="Adhikari A."/>
            <person name="Zheng C.-J."/>
            <person name="Schuster L."/>
            <person name="Cowan T.M."/>
            <person name="Smanski M.J."/>
            <person name="Chevrette M.G."/>
            <person name="De Carvalho L.P.S."/>
            <person name="Shen B."/>
        </authorList>
    </citation>
    <scope>NUCLEOTIDE SEQUENCE [LARGE SCALE GENOMIC DNA]</scope>
    <source>
        <strain evidence="1 2">NPDC003040</strain>
    </source>
</reference>
<dbReference type="EMBL" id="JBIAPI010000006">
    <property type="protein sequence ID" value="MFF3225819.1"/>
    <property type="molecule type" value="Genomic_DNA"/>
</dbReference>
<comment type="caution">
    <text evidence="1">The sequence shown here is derived from an EMBL/GenBank/DDBJ whole genome shotgun (WGS) entry which is preliminary data.</text>
</comment>
<sequence>MTAVQFRRLAEVFSDLADEIAELLEPEDADLARTVPDLRFHGRCACKPTCTVLLTAASGSPTPYVLTLERGGEPVMMLDLDPSGSTVTGIEIMDGRELVLPPV</sequence>
<proteinExistence type="predicted"/>
<organism evidence="1 2">
    <name type="scientific">Nocardia suismassiliense</name>
    <dbReference type="NCBI Taxonomy" id="2077092"/>
    <lineage>
        <taxon>Bacteria</taxon>
        <taxon>Bacillati</taxon>
        <taxon>Actinomycetota</taxon>
        <taxon>Actinomycetes</taxon>
        <taxon>Mycobacteriales</taxon>
        <taxon>Nocardiaceae</taxon>
        <taxon>Nocardia</taxon>
    </lineage>
</organism>
<dbReference type="Proteomes" id="UP001601948">
    <property type="component" value="Unassembled WGS sequence"/>
</dbReference>
<protein>
    <submittedName>
        <fullName evidence="1">Uncharacterized protein</fullName>
    </submittedName>
</protein>
<accession>A0ABW6QXF0</accession>